<dbReference type="CDD" id="cd04194">
    <property type="entry name" value="GT8_A4GalT_like"/>
    <property type="match status" value="1"/>
</dbReference>
<evidence type="ECO:0000256" key="3">
    <source>
        <dbReference type="ARBA" id="ARBA00022723"/>
    </source>
</evidence>
<dbReference type="GO" id="GO:0016757">
    <property type="term" value="F:glycosyltransferase activity"/>
    <property type="evidence" value="ECO:0007669"/>
    <property type="project" value="UniProtKB-KW"/>
</dbReference>
<evidence type="ECO:0000313" key="5">
    <source>
        <dbReference type="Proteomes" id="UP000282106"/>
    </source>
</evidence>
<dbReference type="InParanoid" id="A0A3N0VGZ4"/>
<sequence length="318" mass="36618">MSSRIALTCSSDDGYAPHATVMLSSALRNTPRANFVIHYLTDPDFPEATRALVRQSLARYGKRVELHFHTVPDEWVRDLPLFGFMKPGEIRPVMWYRLFLPRLLPDEPKVLYLDCDTLVIDSLEWLWQRALGEHALAAVSNPFWDGDNSWYAKLGLSGPEQYFNSGVMLLNLERFRAAQLTEAVLAHGRANAGWTRFGDQDSLVAVLHGQRLPLPPRWNVMRILMMAPQSRQLFAAADLEDAIRRPAIIHFEGSTKPWVNPAKHPYGRLHARYARQLPWPVAHTPWTLLDLENLLTRLNWRGLRGRVRKLRQRLETPH</sequence>
<evidence type="ECO:0000256" key="2">
    <source>
        <dbReference type="ARBA" id="ARBA00022679"/>
    </source>
</evidence>
<dbReference type="Pfam" id="PF01501">
    <property type="entry name" value="Glyco_transf_8"/>
    <property type="match status" value="1"/>
</dbReference>
<evidence type="ECO:0000256" key="1">
    <source>
        <dbReference type="ARBA" id="ARBA00022676"/>
    </source>
</evidence>
<dbReference type="Proteomes" id="UP000282106">
    <property type="component" value="Unassembled WGS sequence"/>
</dbReference>
<dbReference type="PANTHER" id="PTHR13778">
    <property type="entry name" value="GLYCOSYLTRANSFERASE 8 DOMAIN-CONTAINING PROTEIN"/>
    <property type="match status" value="1"/>
</dbReference>
<gene>
    <name evidence="4" type="ORF">ED208_06555</name>
</gene>
<dbReference type="RefSeq" id="WP_123211069.1">
    <property type="nucleotide sequence ID" value="NZ_RJVO01000002.1"/>
</dbReference>
<protein>
    <submittedName>
        <fullName evidence="4">Glycosyltransferase family 8 protein</fullName>
    </submittedName>
</protein>
<keyword evidence="3" id="KW-0479">Metal-binding</keyword>
<dbReference type="PANTHER" id="PTHR13778:SF47">
    <property type="entry name" value="LIPOPOLYSACCHARIDE 1,3-GALACTOSYLTRANSFERASE"/>
    <property type="match status" value="1"/>
</dbReference>
<dbReference type="EMBL" id="RJVO01000002">
    <property type="protein sequence ID" value="ROH92026.1"/>
    <property type="molecule type" value="Genomic_DNA"/>
</dbReference>
<name>A0A3N0VGZ4_9GAMM</name>
<evidence type="ECO:0000313" key="4">
    <source>
        <dbReference type="EMBL" id="ROH92026.1"/>
    </source>
</evidence>
<dbReference type="GO" id="GO:0046872">
    <property type="term" value="F:metal ion binding"/>
    <property type="evidence" value="ECO:0007669"/>
    <property type="project" value="UniProtKB-KW"/>
</dbReference>
<proteinExistence type="predicted"/>
<organism evidence="4 5">
    <name type="scientific">Stagnimonas aquatica</name>
    <dbReference type="NCBI Taxonomy" id="2689987"/>
    <lineage>
        <taxon>Bacteria</taxon>
        <taxon>Pseudomonadati</taxon>
        <taxon>Pseudomonadota</taxon>
        <taxon>Gammaproteobacteria</taxon>
        <taxon>Nevskiales</taxon>
        <taxon>Nevskiaceae</taxon>
        <taxon>Stagnimonas</taxon>
    </lineage>
</organism>
<keyword evidence="5" id="KW-1185">Reference proteome</keyword>
<dbReference type="InterPro" id="IPR002495">
    <property type="entry name" value="Glyco_trans_8"/>
</dbReference>
<keyword evidence="1" id="KW-0328">Glycosyltransferase</keyword>
<dbReference type="InterPro" id="IPR029044">
    <property type="entry name" value="Nucleotide-diphossugar_trans"/>
</dbReference>
<dbReference type="InterPro" id="IPR050748">
    <property type="entry name" value="Glycosyltrans_8_dom-fam"/>
</dbReference>
<dbReference type="SUPFAM" id="SSF53448">
    <property type="entry name" value="Nucleotide-diphospho-sugar transferases"/>
    <property type="match status" value="1"/>
</dbReference>
<dbReference type="Gene3D" id="3.90.550.10">
    <property type="entry name" value="Spore Coat Polysaccharide Biosynthesis Protein SpsA, Chain A"/>
    <property type="match status" value="1"/>
</dbReference>
<reference evidence="4 5" key="1">
    <citation type="submission" date="2018-10" db="EMBL/GenBank/DDBJ databases">
        <authorList>
            <person name="Chen W.-M."/>
        </authorList>
    </citation>
    <scope>NUCLEOTIDE SEQUENCE [LARGE SCALE GENOMIC DNA]</scope>
    <source>
        <strain evidence="4 5">THS-13</strain>
    </source>
</reference>
<keyword evidence="2 4" id="KW-0808">Transferase</keyword>
<accession>A0A3N0VGZ4</accession>
<dbReference type="AlphaFoldDB" id="A0A3N0VGZ4"/>
<comment type="caution">
    <text evidence="4">The sequence shown here is derived from an EMBL/GenBank/DDBJ whole genome shotgun (WGS) entry which is preliminary data.</text>
</comment>
<dbReference type="FunCoup" id="A0A3N0VGZ4">
    <property type="interactions" value="110"/>
</dbReference>